<name>A0A1I2S6R1_9HYPH</name>
<reference evidence="11" key="1">
    <citation type="submission" date="2016-10" db="EMBL/GenBank/DDBJ databases">
        <authorList>
            <person name="Varghese N."/>
            <person name="Submissions S."/>
        </authorList>
    </citation>
    <scope>NUCLEOTIDE SEQUENCE [LARGE SCALE GENOMIC DNA]</scope>
    <source>
        <strain evidence="11">Gh-105</strain>
    </source>
</reference>
<evidence type="ECO:0000256" key="5">
    <source>
        <dbReference type="ARBA" id="ARBA00022692"/>
    </source>
</evidence>
<evidence type="ECO:0000313" key="11">
    <source>
        <dbReference type="Proteomes" id="UP000199229"/>
    </source>
</evidence>
<keyword evidence="5 9" id="KW-0812">Transmembrane</keyword>
<dbReference type="PANTHER" id="PTHR39342">
    <property type="entry name" value="UPF0283 MEMBRANE PROTEIN YCJF"/>
    <property type="match status" value="1"/>
</dbReference>
<evidence type="ECO:0000256" key="8">
    <source>
        <dbReference type="SAM" id="MobiDB-lite"/>
    </source>
</evidence>
<dbReference type="GO" id="GO:0005886">
    <property type="term" value="C:plasma membrane"/>
    <property type="evidence" value="ECO:0007669"/>
    <property type="project" value="UniProtKB-SubCell"/>
</dbReference>
<proteinExistence type="inferred from homology"/>
<gene>
    <name evidence="10" type="ORF">SAMN05192565_10462</name>
</gene>
<evidence type="ECO:0000256" key="4">
    <source>
        <dbReference type="ARBA" id="ARBA00022519"/>
    </source>
</evidence>
<keyword evidence="7 9" id="KW-0472">Membrane</keyword>
<keyword evidence="3" id="KW-1003">Cell membrane</keyword>
<comment type="subcellular location">
    <subcellularLocation>
        <location evidence="1">Cell inner membrane</location>
        <topology evidence="1">Multi-pass membrane protein</topology>
    </subcellularLocation>
</comment>
<evidence type="ECO:0000256" key="7">
    <source>
        <dbReference type="ARBA" id="ARBA00023136"/>
    </source>
</evidence>
<feature type="region of interest" description="Disordered" evidence="8">
    <location>
        <begin position="1"/>
        <end position="39"/>
    </location>
</feature>
<evidence type="ECO:0000256" key="2">
    <source>
        <dbReference type="ARBA" id="ARBA00008255"/>
    </source>
</evidence>
<comment type="similarity">
    <text evidence="2">Belongs to the UPF0283 family.</text>
</comment>
<dbReference type="AlphaFoldDB" id="A0A1I2S6R1"/>
<evidence type="ECO:0000256" key="3">
    <source>
        <dbReference type="ARBA" id="ARBA00022475"/>
    </source>
</evidence>
<protein>
    <submittedName>
        <fullName evidence="10">Putative membrane protein</fullName>
    </submittedName>
</protein>
<dbReference type="OrthoDB" id="9816060at2"/>
<feature type="transmembrane region" description="Helical" evidence="9">
    <location>
        <begin position="101"/>
        <end position="123"/>
    </location>
</feature>
<evidence type="ECO:0000256" key="6">
    <source>
        <dbReference type="ARBA" id="ARBA00022989"/>
    </source>
</evidence>
<dbReference type="PANTHER" id="PTHR39342:SF1">
    <property type="entry name" value="UPF0283 MEMBRANE PROTEIN YCJF"/>
    <property type="match status" value="1"/>
</dbReference>
<feature type="transmembrane region" description="Helical" evidence="9">
    <location>
        <begin position="69"/>
        <end position="89"/>
    </location>
</feature>
<evidence type="ECO:0000256" key="1">
    <source>
        <dbReference type="ARBA" id="ARBA00004429"/>
    </source>
</evidence>
<accession>A0A1I2S6R1</accession>
<evidence type="ECO:0000313" key="10">
    <source>
        <dbReference type="EMBL" id="SFG48450.1"/>
    </source>
</evidence>
<dbReference type="NCBIfam" id="TIGR01620">
    <property type="entry name" value="hyp_HI0043"/>
    <property type="match status" value="1"/>
</dbReference>
<sequence length="356" mass="36907">MTSSPSPNRPRAFRIPTADAPAPNEGRASSSPAPTAPPPQVRIVEEPFEIVEAADGTPVPVAPKSRAPWLSMLLLALGGLVSLGIGLSIERLIADLFSAAPWLGAVALVLLGIAALGLAGLVARELSGLWRERRIEHLRASAVAALTSRDHSAAQAVVRDLATLYAGRPALAAGRARLDTLGDAILDVDDRLGLAERELLAPLDRQARQAIATAAKQVSGVTALSPRAIVDVAFVVFSAVRLLRQIAAIYGGRPGFLGFLRLARSALAHLTVTGGMAVGESMIQQALGLGLAAKVSAKLGEGVLNGLMTARFGLAALAVCRPLPFVREEAPRLSDVAGALFRSAGEAGDRAVRDPS</sequence>
<organism evidence="10 11">
    <name type="scientific">Methylobacterium gossipiicola</name>
    <dbReference type="NCBI Taxonomy" id="582675"/>
    <lineage>
        <taxon>Bacteria</taxon>
        <taxon>Pseudomonadati</taxon>
        <taxon>Pseudomonadota</taxon>
        <taxon>Alphaproteobacteria</taxon>
        <taxon>Hyphomicrobiales</taxon>
        <taxon>Methylobacteriaceae</taxon>
        <taxon>Methylobacterium</taxon>
    </lineage>
</organism>
<keyword evidence="4" id="KW-0997">Cell inner membrane</keyword>
<dbReference type="EMBL" id="FOPM01000004">
    <property type="protein sequence ID" value="SFG48450.1"/>
    <property type="molecule type" value="Genomic_DNA"/>
</dbReference>
<dbReference type="RefSeq" id="WP_091969472.1">
    <property type="nucleotide sequence ID" value="NZ_FOPM01000004.1"/>
</dbReference>
<dbReference type="STRING" id="582675.SAMN05192565_10462"/>
<dbReference type="InterPro" id="IPR021147">
    <property type="entry name" value="DUF697"/>
</dbReference>
<dbReference type="InterPro" id="IPR006507">
    <property type="entry name" value="UPF0283"/>
</dbReference>
<dbReference type="Proteomes" id="UP000199229">
    <property type="component" value="Unassembled WGS sequence"/>
</dbReference>
<keyword evidence="11" id="KW-1185">Reference proteome</keyword>
<dbReference type="Pfam" id="PF05128">
    <property type="entry name" value="DUF697"/>
    <property type="match status" value="1"/>
</dbReference>
<evidence type="ECO:0000256" key="9">
    <source>
        <dbReference type="SAM" id="Phobius"/>
    </source>
</evidence>
<keyword evidence="6 9" id="KW-1133">Transmembrane helix</keyword>